<name>A0A8X6XQF8_9ARAC</name>
<gene>
    <name evidence="1" type="ORF">TNIN_474501</name>
</gene>
<comment type="caution">
    <text evidence="1">The sequence shown here is derived from an EMBL/GenBank/DDBJ whole genome shotgun (WGS) entry which is preliminary data.</text>
</comment>
<sequence length="86" mass="9624">MSNTEHPTLDKNPVTKENEIPLVELDENLHEANESDPSNQKAANIMNPDKVPVAAKTEKEDKIPVTVYIENQAPDLMTQIDDNDNL</sequence>
<evidence type="ECO:0000313" key="1">
    <source>
        <dbReference type="EMBL" id="GFY56785.1"/>
    </source>
</evidence>
<proteinExistence type="predicted"/>
<dbReference type="Proteomes" id="UP000886998">
    <property type="component" value="Unassembled WGS sequence"/>
</dbReference>
<keyword evidence="2" id="KW-1185">Reference proteome</keyword>
<organism evidence="1 2">
    <name type="scientific">Trichonephila inaurata madagascariensis</name>
    <dbReference type="NCBI Taxonomy" id="2747483"/>
    <lineage>
        <taxon>Eukaryota</taxon>
        <taxon>Metazoa</taxon>
        <taxon>Ecdysozoa</taxon>
        <taxon>Arthropoda</taxon>
        <taxon>Chelicerata</taxon>
        <taxon>Arachnida</taxon>
        <taxon>Araneae</taxon>
        <taxon>Araneomorphae</taxon>
        <taxon>Entelegynae</taxon>
        <taxon>Araneoidea</taxon>
        <taxon>Nephilidae</taxon>
        <taxon>Trichonephila</taxon>
        <taxon>Trichonephila inaurata</taxon>
    </lineage>
</organism>
<evidence type="ECO:0000313" key="2">
    <source>
        <dbReference type="Proteomes" id="UP000886998"/>
    </source>
</evidence>
<accession>A0A8X6XQF8</accession>
<reference evidence="1" key="1">
    <citation type="submission" date="2020-08" db="EMBL/GenBank/DDBJ databases">
        <title>Multicomponent nature underlies the extraordinary mechanical properties of spider dragline silk.</title>
        <authorList>
            <person name="Kono N."/>
            <person name="Nakamura H."/>
            <person name="Mori M."/>
            <person name="Yoshida Y."/>
            <person name="Ohtoshi R."/>
            <person name="Malay A.D."/>
            <person name="Moran D.A.P."/>
            <person name="Tomita M."/>
            <person name="Numata K."/>
            <person name="Arakawa K."/>
        </authorList>
    </citation>
    <scope>NUCLEOTIDE SEQUENCE</scope>
</reference>
<protein>
    <submittedName>
        <fullName evidence="1">Uncharacterized protein</fullName>
    </submittedName>
</protein>
<dbReference type="EMBL" id="BMAV01011150">
    <property type="protein sequence ID" value="GFY56785.1"/>
    <property type="molecule type" value="Genomic_DNA"/>
</dbReference>
<dbReference type="AlphaFoldDB" id="A0A8X6XQF8"/>